<name>A0A077ZN41_TRITR</name>
<keyword evidence="2" id="KW-1185">Reference proteome</keyword>
<reference evidence="1" key="2">
    <citation type="submission" date="2014-03" db="EMBL/GenBank/DDBJ databases">
        <title>The whipworm genome and dual-species transcriptomics of an intimate host-pathogen interaction.</title>
        <authorList>
            <person name="Foth B.J."/>
            <person name="Tsai I.J."/>
            <person name="Reid A.J."/>
            <person name="Bancroft A.J."/>
            <person name="Nichol S."/>
            <person name="Tracey A."/>
            <person name="Holroyd N."/>
            <person name="Cotton J.A."/>
            <person name="Stanley E.J."/>
            <person name="Zarowiecki M."/>
            <person name="Liu J.Z."/>
            <person name="Huckvale T."/>
            <person name="Cooper P.J."/>
            <person name="Grencis R.K."/>
            <person name="Berriman M."/>
        </authorList>
    </citation>
    <scope>NUCLEOTIDE SEQUENCE [LARGE SCALE GENOMIC DNA]</scope>
</reference>
<evidence type="ECO:0000313" key="2">
    <source>
        <dbReference type="Proteomes" id="UP000030665"/>
    </source>
</evidence>
<dbReference type="AlphaFoldDB" id="A0A077ZN41"/>
<organism evidence="1 2">
    <name type="scientific">Trichuris trichiura</name>
    <name type="common">Whipworm</name>
    <name type="synonym">Trichocephalus trichiurus</name>
    <dbReference type="NCBI Taxonomy" id="36087"/>
    <lineage>
        <taxon>Eukaryota</taxon>
        <taxon>Metazoa</taxon>
        <taxon>Ecdysozoa</taxon>
        <taxon>Nematoda</taxon>
        <taxon>Enoplea</taxon>
        <taxon>Dorylaimia</taxon>
        <taxon>Trichinellida</taxon>
        <taxon>Trichuridae</taxon>
        <taxon>Trichuris</taxon>
    </lineage>
</organism>
<dbReference type="OrthoDB" id="277398at2759"/>
<proteinExistence type="predicted"/>
<protein>
    <submittedName>
        <fullName evidence="1">Uncharacterized protein</fullName>
    </submittedName>
</protein>
<sequence>MNANCTTIDNEEKVARLNKVRSLCIVEIDSYEKSGYYSCEACLLIANVVRREHCFPDKRTSTQAEIVVKGPFQLVETIDNGTHIYIEFNANPMHYALLEYWIDDVSFIRKERSRGDIPNARRITGNWNRIAIDKENVLLTDQ</sequence>
<gene>
    <name evidence="1" type="ORF">TTRE_0000964201</name>
</gene>
<dbReference type="Proteomes" id="UP000030665">
    <property type="component" value="Unassembled WGS sequence"/>
</dbReference>
<accession>A0A077ZN41</accession>
<evidence type="ECO:0000313" key="1">
    <source>
        <dbReference type="EMBL" id="CDW61203.1"/>
    </source>
</evidence>
<reference evidence="1" key="1">
    <citation type="submission" date="2014-01" db="EMBL/GenBank/DDBJ databases">
        <authorList>
            <person name="Aslett M."/>
        </authorList>
    </citation>
    <scope>NUCLEOTIDE SEQUENCE</scope>
</reference>
<dbReference type="EMBL" id="HG808163">
    <property type="protein sequence ID" value="CDW61203.1"/>
    <property type="molecule type" value="Genomic_DNA"/>
</dbReference>